<evidence type="ECO:0000313" key="5">
    <source>
        <dbReference type="Proteomes" id="UP001057868"/>
    </source>
</evidence>
<keyword evidence="2" id="KW-0378">Hydrolase</keyword>
<dbReference type="PANTHER" id="PTHR11845:SF13">
    <property type="entry name" value="5'-DEOXYNUCLEOTIDASE HDDC2"/>
    <property type="match status" value="1"/>
</dbReference>
<evidence type="ECO:0000313" key="4">
    <source>
        <dbReference type="EMBL" id="GKU25358.1"/>
    </source>
</evidence>
<dbReference type="SUPFAM" id="SSF109604">
    <property type="entry name" value="HD-domain/PDEase-like"/>
    <property type="match status" value="1"/>
</dbReference>
<gene>
    <name evidence="4" type="ORF">CFOLD11_21840</name>
</gene>
<comment type="caution">
    <text evidence="4">The sequence shown here is derived from an EMBL/GenBank/DDBJ whole genome shotgun (WGS) entry which is preliminary data.</text>
</comment>
<evidence type="ECO:0000256" key="1">
    <source>
        <dbReference type="ARBA" id="ARBA00022723"/>
    </source>
</evidence>
<accession>A0A9W5Y2H6</accession>
<keyword evidence="1" id="KW-0479">Metal-binding</keyword>
<dbReference type="EMBL" id="BQXY01000003">
    <property type="protein sequence ID" value="GKU25358.1"/>
    <property type="molecule type" value="Genomic_DNA"/>
</dbReference>
<evidence type="ECO:0000256" key="2">
    <source>
        <dbReference type="ARBA" id="ARBA00022801"/>
    </source>
</evidence>
<sequence>MAIMIEKHLTKPIDLEKLLKMTIIHDLVEAEVGDIPTFDTMNNEIKKNMKHKNEIRAIEKIRDMIGGILGNDMYDLWMEFEEKETYEAKIANGLDKLEAQIQHNEADLSTWIDIEFKMCYMLDKHVEFEPALMELKKLVLEQAEQKLIKADIDLDSLKS</sequence>
<protein>
    <submittedName>
        <fullName evidence="4">Haloacid dehalogenase</fullName>
    </submittedName>
</protein>
<dbReference type="InterPro" id="IPR006674">
    <property type="entry name" value="HD_domain"/>
</dbReference>
<dbReference type="PANTHER" id="PTHR11845">
    <property type="entry name" value="5'-DEOXYNUCLEOTIDASE HDDC2"/>
    <property type="match status" value="1"/>
</dbReference>
<dbReference type="GO" id="GO:0046872">
    <property type="term" value="F:metal ion binding"/>
    <property type="evidence" value="ECO:0007669"/>
    <property type="project" value="UniProtKB-KW"/>
</dbReference>
<dbReference type="Gene3D" id="1.10.3210.10">
    <property type="entry name" value="Hypothetical protein af1432"/>
    <property type="match status" value="1"/>
</dbReference>
<dbReference type="Proteomes" id="UP001057868">
    <property type="component" value="Unassembled WGS sequence"/>
</dbReference>
<dbReference type="Pfam" id="PF13023">
    <property type="entry name" value="HD_3"/>
    <property type="match status" value="1"/>
</dbReference>
<organism evidence="4 5">
    <name type="scientific">Clostridium folliculivorans</name>
    <dbReference type="NCBI Taxonomy" id="2886038"/>
    <lineage>
        <taxon>Bacteria</taxon>
        <taxon>Bacillati</taxon>
        <taxon>Bacillota</taxon>
        <taxon>Clostridia</taxon>
        <taxon>Eubacteriales</taxon>
        <taxon>Clostridiaceae</taxon>
        <taxon>Clostridium</taxon>
    </lineage>
</organism>
<dbReference type="AlphaFoldDB" id="A0A9W5Y2H6"/>
<dbReference type="GO" id="GO:0002953">
    <property type="term" value="F:5'-deoxynucleotidase activity"/>
    <property type="evidence" value="ECO:0007669"/>
    <property type="project" value="InterPro"/>
</dbReference>
<reference evidence="4" key="1">
    <citation type="journal article" date="2023" name="Int. J. Syst. Evol. Microbiol.">
        <title>&lt;i&gt;Clostridium folliculivorans&lt;/i&gt; sp. nov., isolated from soil samples of an organic paddy in Japan.</title>
        <authorList>
            <person name="Tazawa J."/>
            <person name="Kobayashi H."/>
            <person name="Tanizawa Y."/>
            <person name="Uchino A."/>
            <person name="Tanaka F."/>
            <person name="Urashima Y."/>
            <person name="Miura S."/>
            <person name="Sakamoto M."/>
            <person name="Ohkuma M."/>
            <person name="Tohno M."/>
        </authorList>
    </citation>
    <scope>NUCLEOTIDE SEQUENCE</scope>
    <source>
        <strain evidence="4">D1-1</strain>
    </source>
</reference>
<proteinExistence type="predicted"/>
<name>A0A9W5Y2H6_9CLOT</name>
<keyword evidence="5" id="KW-1185">Reference proteome</keyword>
<dbReference type="InterPro" id="IPR039356">
    <property type="entry name" value="YfbR/HDDC2"/>
</dbReference>
<evidence type="ECO:0000259" key="3">
    <source>
        <dbReference type="Pfam" id="PF13023"/>
    </source>
</evidence>
<dbReference type="GO" id="GO:0005737">
    <property type="term" value="C:cytoplasm"/>
    <property type="evidence" value="ECO:0007669"/>
    <property type="project" value="TreeGrafter"/>
</dbReference>
<feature type="domain" description="HD" evidence="3">
    <location>
        <begin position="1"/>
        <end position="124"/>
    </location>
</feature>